<evidence type="ECO:0000313" key="2">
    <source>
        <dbReference type="Proteomes" id="UP000182738"/>
    </source>
</evidence>
<sequence length="143" mass="16263">MECGDKQLFYVEGMFICAHERTVDVQVKGETLTFTTTEPLIGFCAGDDVGVAFCEMGEEKKLISMERQDGPPLSYVNGEWFAEIIFIDSVDETTFLFDLYRSPYRDDERMVTSEPFSRERGTIMTVVFVRQDGKNVLKKVVSG</sequence>
<dbReference type="OrthoDB" id="2696365at2"/>
<gene>
    <name evidence="1" type="ORF">Ga0061060_10435</name>
</gene>
<dbReference type="AlphaFoldDB" id="A0A0K6GL16"/>
<dbReference type="Proteomes" id="UP000182738">
    <property type="component" value="Unassembled WGS sequence"/>
</dbReference>
<evidence type="ECO:0000313" key="1">
    <source>
        <dbReference type="EMBL" id="CUA79439.1"/>
    </source>
</evidence>
<keyword evidence="2" id="KW-1185">Reference proteome</keyword>
<proteinExistence type="predicted"/>
<dbReference type="STRING" id="1325335.GCA_001418025_00746"/>
<dbReference type="RefSeq" id="WP_032099839.1">
    <property type="nucleotide sequence ID" value="NZ_BAABDZ010000035.1"/>
</dbReference>
<protein>
    <submittedName>
        <fullName evidence="1">Uncharacterized protein</fullName>
    </submittedName>
</protein>
<organism evidence="1 2">
    <name type="scientific">Anoxybacillus suryakundensis</name>
    <dbReference type="NCBI Taxonomy" id="1325335"/>
    <lineage>
        <taxon>Bacteria</taxon>
        <taxon>Bacillati</taxon>
        <taxon>Bacillota</taxon>
        <taxon>Bacilli</taxon>
        <taxon>Bacillales</taxon>
        <taxon>Anoxybacillaceae</taxon>
        <taxon>Anoxybacillus</taxon>
    </lineage>
</organism>
<dbReference type="EMBL" id="CYGZ01000004">
    <property type="protein sequence ID" value="CUA79439.1"/>
    <property type="molecule type" value="Genomic_DNA"/>
</dbReference>
<reference evidence="2" key="1">
    <citation type="submission" date="2015-08" db="EMBL/GenBank/DDBJ databases">
        <authorList>
            <person name="Varghese N."/>
        </authorList>
    </citation>
    <scope>NUCLEOTIDE SEQUENCE [LARGE SCALE GENOMIC DNA]</scope>
    <source>
        <strain evidence="2">DSM 27374</strain>
    </source>
</reference>
<name>A0A0K6GL16_9BACL</name>
<accession>A0A0K6GL16</accession>